<feature type="compositionally biased region" description="Polar residues" evidence="1">
    <location>
        <begin position="1"/>
        <end position="10"/>
    </location>
</feature>
<dbReference type="PROSITE" id="PS51257">
    <property type="entry name" value="PROKAR_LIPOPROTEIN"/>
    <property type="match status" value="1"/>
</dbReference>
<reference evidence="2" key="1">
    <citation type="journal article" date="2009" name="Rice">
        <title>De Novo Next Generation Sequencing of Plant Genomes.</title>
        <authorList>
            <person name="Rounsley S."/>
            <person name="Marri P.R."/>
            <person name="Yu Y."/>
            <person name="He R."/>
            <person name="Sisneros N."/>
            <person name="Goicoechea J.L."/>
            <person name="Lee S.J."/>
            <person name="Angelova A."/>
            <person name="Kudrna D."/>
            <person name="Luo M."/>
            <person name="Affourtit J."/>
            <person name="Desany B."/>
            <person name="Knight J."/>
            <person name="Niazi F."/>
            <person name="Egholm M."/>
            <person name="Wing R.A."/>
        </authorList>
    </citation>
    <scope>NUCLEOTIDE SEQUENCE [LARGE SCALE GENOMIC DNA]</scope>
    <source>
        <strain evidence="2">cv. IRGC 105608</strain>
    </source>
</reference>
<name>A0A0D3EMZ1_9ORYZ</name>
<organism evidence="2">
    <name type="scientific">Oryza barthii</name>
    <dbReference type="NCBI Taxonomy" id="65489"/>
    <lineage>
        <taxon>Eukaryota</taxon>
        <taxon>Viridiplantae</taxon>
        <taxon>Streptophyta</taxon>
        <taxon>Embryophyta</taxon>
        <taxon>Tracheophyta</taxon>
        <taxon>Spermatophyta</taxon>
        <taxon>Magnoliopsida</taxon>
        <taxon>Liliopsida</taxon>
        <taxon>Poales</taxon>
        <taxon>Poaceae</taxon>
        <taxon>BOP clade</taxon>
        <taxon>Oryzoideae</taxon>
        <taxon>Oryzeae</taxon>
        <taxon>Oryzinae</taxon>
        <taxon>Oryza</taxon>
    </lineage>
</organism>
<feature type="region of interest" description="Disordered" evidence="1">
    <location>
        <begin position="1"/>
        <end position="68"/>
    </location>
</feature>
<reference evidence="2" key="2">
    <citation type="submission" date="2015-03" db="UniProtKB">
        <authorList>
            <consortium name="EnsemblPlants"/>
        </authorList>
    </citation>
    <scope>IDENTIFICATION</scope>
</reference>
<dbReference type="Proteomes" id="UP000026960">
    <property type="component" value="Chromosome 1"/>
</dbReference>
<dbReference type="EnsemblPlants" id="OBART01G12810.1">
    <property type="protein sequence ID" value="OBART01G12810.1"/>
    <property type="gene ID" value="OBART01G12810"/>
</dbReference>
<evidence type="ECO:0000256" key="1">
    <source>
        <dbReference type="SAM" id="MobiDB-lite"/>
    </source>
</evidence>
<evidence type="ECO:0000313" key="3">
    <source>
        <dbReference type="Proteomes" id="UP000026960"/>
    </source>
</evidence>
<keyword evidence="3" id="KW-1185">Reference proteome</keyword>
<accession>A0A0D3EMZ1</accession>
<dbReference type="HOGENOM" id="CLU_2798417_0_0_1"/>
<feature type="compositionally biased region" description="Basic and acidic residues" evidence="1">
    <location>
        <begin position="52"/>
        <end position="68"/>
    </location>
</feature>
<dbReference type="AlphaFoldDB" id="A0A0D3EMZ1"/>
<sequence>MREQRPSASAYTRDRNAGNEMASPMAVSTSVGCVGSKDDDDHSSENTSAQKEVGHQEEARMVERRCRA</sequence>
<proteinExistence type="predicted"/>
<dbReference type="PaxDb" id="65489-OBART01G12810.1"/>
<evidence type="ECO:0000313" key="2">
    <source>
        <dbReference type="EnsemblPlants" id="OBART01G12810.1"/>
    </source>
</evidence>
<dbReference type="Gramene" id="OBART01G12810.1">
    <property type="protein sequence ID" value="OBART01G12810.1"/>
    <property type="gene ID" value="OBART01G12810"/>
</dbReference>
<protein>
    <submittedName>
        <fullName evidence="2">Uncharacterized protein</fullName>
    </submittedName>
</protein>